<dbReference type="RefSeq" id="WP_022934941.1">
    <property type="nucleotide sequence ID" value="NZ_CP007154.1"/>
</dbReference>
<dbReference type="PATRIC" id="fig|743966.3.peg.129"/>
<dbReference type="GO" id="GO:0005525">
    <property type="term" value="F:GTP binding"/>
    <property type="evidence" value="ECO:0007669"/>
    <property type="project" value="UniProtKB-UniRule"/>
</dbReference>
<dbReference type="GO" id="GO:0003924">
    <property type="term" value="F:GTPase activity"/>
    <property type="evidence" value="ECO:0007669"/>
    <property type="project" value="UniProtKB-UniRule"/>
</dbReference>
<dbReference type="SUPFAM" id="SSF52540">
    <property type="entry name" value="P-loop containing nucleoside triphosphate hydrolases"/>
    <property type="match status" value="1"/>
</dbReference>
<evidence type="ECO:0000256" key="5">
    <source>
        <dbReference type="ARBA" id="ARBA00022741"/>
    </source>
</evidence>
<organism evidence="13 14">
    <name type="scientific">Mesomycoplasma bovoculi M165/69</name>
    <dbReference type="NCBI Taxonomy" id="743966"/>
    <lineage>
        <taxon>Bacteria</taxon>
        <taxon>Bacillati</taxon>
        <taxon>Mycoplasmatota</taxon>
        <taxon>Mycoplasmoidales</taxon>
        <taxon>Metamycoplasmataceae</taxon>
        <taxon>Mesomycoplasma</taxon>
    </lineage>
</organism>
<dbReference type="InterPro" id="IPR027417">
    <property type="entry name" value="P-loop_NTPase"/>
</dbReference>
<keyword evidence="7 10" id="KW-0862">Zinc</keyword>
<protein>
    <recommendedName>
        <fullName evidence="10">Small ribosomal subunit biogenesis GTPase RsgA</fullName>
        <ecNumber evidence="10">3.6.1.-</ecNumber>
    </recommendedName>
</protein>
<evidence type="ECO:0000256" key="9">
    <source>
        <dbReference type="ARBA" id="ARBA00023134"/>
    </source>
</evidence>
<dbReference type="InterPro" id="IPR031944">
    <property type="entry name" value="RsgA_N"/>
</dbReference>
<keyword evidence="8 10" id="KW-0694">RNA-binding</keyword>
<comment type="cofactor">
    <cofactor evidence="10">
        <name>Zn(2+)</name>
        <dbReference type="ChEBI" id="CHEBI:29105"/>
    </cofactor>
    <text evidence="10">Binds 1 zinc ion per subunit.</text>
</comment>
<accession>W5V019</accession>
<keyword evidence="5 10" id="KW-0547">Nucleotide-binding</keyword>
<dbReference type="PANTHER" id="PTHR32120">
    <property type="entry name" value="SMALL RIBOSOMAL SUBUNIT BIOGENESIS GTPASE RSGA"/>
    <property type="match status" value="1"/>
</dbReference>
<dbReference type="HOGENOM" id="CLU_033617_2_1_14"/>
<evidence type="ECO:0000256" key="7">
    <source>
        <dbReference type="ARBA" id="ARBA00022833"/>
    </source>
</evidence>
<evidence type="ECO:0000259" key="12">
    <source>
        <dbReference type="PROSITE" id="PS51721"/>
    </source>
</evidence>
<dbReference type="Gene3D" id="1.10.40.50">
    <property type="entry name" value="Probable gtpase engc, domain 3"/>
    <property type="match status" value="1"/>
</dbReference>
<dbReference type="GO" id="GO:0005737">
    <property type="term" value="C:cytoplasm"/>
    <property type="evidence" value="ECO:0007669"/>
    <property type="project" value="UniProtKB-SubCell"/>
</dbReference>
<dbReference type="Pfam" id="PF03193">
    <property type="entry name" value="RsgA_GTPase"/>
    <property type="match status" value="1"/>
</dbReference>
<evidence type="ECO:0000313" key="14">
    <source>
        <dbReference type="Proteomes" id="UP000019229"/>
    </source>
</evidence>
<feature type="binding site" evidence="10">
    <location>
        <position position="242"/>
    </location>
    <ligand>
        <name>Zn(2+)</name>
        <dbReference type="ChEBI" id="CHEBI:29105"/>
    </ligand>
</feature>
<keyword evidence="2 10" id="KW-0690">Ribosome biogenesis</keyword>
<feature type="binding site" evidence="10">
    <location>
        <position position="252"/>
    </location>
    <ligand>
        <name>Zn(2+)</name>
        <dbReference type="ChEBI" id="CHEBI:29105"/>
    </ligand>
</feature>
<dbReference type="InterPro" id="IPR004881">
    <property type="entry name" value="Ribosome_biogen_GTPase_RsgA"/>
</dbReference>
<feature type="binding site" evidence="10">
    <location>
        <position position="237"/>
    </location>
    <ligand>
        <name>Zn(2+)</name>
        <dbReference type="ChEBI" id="CHEBI:29105"/>
    </ligand>
</feature>
<keyword evidence="4 10" id="KW-0699">rRNA-binding</keyword>
<evidence type="ECO:0000256" key="1">
    <source>
        <dbReference type="ARBA" id="ARBA00022490"/>
    </source>
</evidence>
<dbReference type="Gene3D" id="2.40.50.140">
    <property type="entry name" value="Nucleic acid-binding proteins"/>
    <property type="match status" value="1"/>
</dbReference>
<dbReference type="CDD" id="cd01854">
    <property type="entry name" value="YjeQ_EngC"/>
    <property type="match status" value="1"/>
</dbReference>
<evidence type="ECO:0000313" key="13">
    <source>
        <dbReference type="EMBL" id="AHH45143.1"/>
    </source>
</evidence>
<dbReference type="EC" id="3.6.1.-" evidence="10"/>
<dbReference type="KEGG" id="mbc:MYB_00655"/>
<dbReference type="NCBIfam" id="TIGR00157">
    <property type="entry name" value="ribosome small subunit-dependent GTPase A"/>
    <property type="match status" value="1"/>
</dbReference>
<dbReference type="PANTHER" id="PTHR32120:SF11">
    <property type="entry name" value="SMALL RIBOSOMAL SUBUNIT BIOGENESIS GTPASE RSGA 1, MITOCHONDRIAL-RELATED"/>
    <property type="match status" value="1"/>
</dbReference>
<reference evidence="13 14" key="1">
    <citation type="journal article" date="2014" name="Genome Announc.">
        <title>Complete Genome Sequence of Mycoplasma bovoculi Strain M165/69T (ATCC 29104).</title>
        <authorList>
            <person name="Calcutt M.J."/>
            <person name="Foecking M.F."/>
        </authorList>
    </citation>
    <scope>NUCLEOTIDE SEQUENCE [LARGE SCALE GENOMIC DNA]</scope>
    <source>
        <strain evidence="13">M165/69</strain>
    </source>
</reference>
<keyword evidence="9 10" id="KW-0342">GTP-binding</keyword>
<dbReference type="AlphaFoldDB" id="W5V019"/>
<keyword evidence="6 10" id="KW-0378">Hydrolase</keyword>
<name>W5V019_9BACT</name>
<feature type="domain" description="EngC GTPase" evidence="11">
    <location>
        <begin position="70"/>
        <end position="212"/>
    </location>
</feature>
<dbReference type="PROSITE" id="PS50936">
    <property type="entry name" value="ENGC_GTPASE"/>
    <property type="match status" value="1"/>
</dbReference>
<dbReference type="GO" id="GO:0042274">
    <property type="term" value="P:ribosomal small subunit biogenesis"/>
    <property type="evidence" value="ECO:0007669"/>
    <property type="project" value="UniProtKB-UniRule"/>
</dbReference>
<keyword evidence="14" id="KW-1185">Reference proteome</keyword>
<dbReference type="GO" id="GO:0019843">
    <property type="term" value="F:rRNA binding"/>
    <property type="evidence" value="ECO:0007669"/>
    <property type="project" value="UniProtKB-KW"/>
</dbReference>
<dbReference type="HAMAP" id="MF_01820">
    <property type="entry name" value="GTPase_RsgA"/>
    <property type="match status" value="1"/>
</dbReference>
<dbReference type="Proteomes" id="UP000019229">
    <property type="component" value="Chromosome"/>
</dbReference>
<evidence type="ECO:0000256" key="4">
    <source>
        <dbReference type="ARBA" id="ARBA00022730"/>
    </source>
</evidence>
<dbReference type="InterPro" id="IPR010914">
    <property type="entry name" value="RsgA_GTPase_dom"/>
</dbReference>
<evidence type="ECO:0000256" key="6">
    <source>
        <dbReference type="ARBA" id="ARBA00022801"/>
    </source>
</evidence>
<sequence>MEGRITRIISGFYDVLSFENQVEYKLLRGSGKLRQSNITPLVGDIVDFDPQGLVHSVKTRQNFLDRPKVANIDLALIITSVVEPNFSSLLIDKFLLLFEYKQIKPIIVITKADLVDSIKDDIWNYQKMGYKLFIINHKQEICSEFLQMLENKLCFVVGQSGVGKTSFINNLTNGNYKVQSISKALNRGKHTTRVTQIIRHKNFQIIDTPGFSSFEVNLNKQQIAIGFADFARLAKNCKFNTCLHMQENKEICAIKQEVEKGLILPFRYQNYLYFLRKQDEKDY</sequence>
<keyword evidence="3 10" id="KW-0479">Metal-binding</keyword>
<proteinExistence type="inferred from homology"/>
<evidence type="ECO:0000256" key="8">
    <source>
        <dbReference type="ARBA" id="ARBA00022884"/>
    </source>
</evidence>
<evidence type="ECO:0000259" key="11">
    <source>
        <dbReference type="PROSITE" id="PS50936"/>
    </source>
</evidence>
<dbReference type="OrthoDB" id="9809485at2"/>
<dbReference type="InterPro" id="IPR012340">
    <property type="entry name" value="NA-bd_OB-fold"/>
</dbReference>
<evidence type="ECO:0000256" key="2">
    <source>
        <dbReference type="ARBA" id="ARBA00022517"/>
    </source>
</evidence>
<feature type="binding site" evidence="10">
    <location>
        <begin position="110"/>
        <end position="113"/>
    </location>
    <ligand>
        <name>GTP</name>
        <dbReference type="ChEBI" id="CHEBI:37565"/>
    </ligand>
</feature>
<comment type="subcellular location">
    <subcellularLocation>
        <location evidence="10">Cytoplasm</location>
    </subcellularLocation>
</comment>
<dbReference type="EMBL" id="CP007154">
    <property type="protein sequence ID" value="AHH45143.1"/>
    <property type="molecule type" value="Genomic_DNA"/>
</dbReference>
<feature type="binding site" evidence="10">
    <location>
        <position position="244"/>
    </location>
    <ligand>
        <name>Zn(2+)</name>
        <dbReference type="ChEBI" id="CHEBI:29105"/>
    </ligand>
</feature>
<dbReference type="STRING" id="743966.MYB_00655"/>
<evidence type="ECO:0000256" key="10">
    <source>
        <dbReference type="HAMAP-Rule" id="MF_01820"/>
    </source>
</evidence>
<dbReference type="Gene3D" id="3.40.50.300">
    <property type="entry name" value="P-loop containing nucleotide triphosphate hydrolases"/>
    <property type="match status" value="1"/>
</dbReference>
<comment type="subunit">
    <text evidence="10">Monomer. Associates with 30S ribosomal subunit, binds 16S rRNA.</text>
</comment>
<feature type="domain" description="CP-type G" evidence="12">
    <location>
        <begin position="61"/>
        <end position="214"/>
    </location>
</feature>
<comment type="function">
    <text evidence="10">One of several proteins that assist in the late maturation steps of the functional core of the 30S ribosomal subunit. Helps release RbfA from mature subunits. May play a role in the assembly of ribosomal proteins into the subunit. Circularly permuted GTPase that catalyzes slow GTP hydrolysis, GTPase activity is stimulated by the 30S ribosomal subunit.</text>
</comment>
<dbReference type="Pfam" id="PF16745">
    <property type="entry name" value="RsgA_N"/>
    <property type="match status" value="1"/>
</dbReference>
<dbReference type="InterPro" id="IPR030378">
    <property type="entry name" value="G_CP_dom"/>
</dbReference>
<comment type="similarity">
    <text evidence="10">Belongs to the TRAFAC class YlqF/YawG GTPase family. RsgA subfamily.</text>
</comment>
<dbReference type="SUPFAM" id="SSF50249">
    <property type="entry name" value="Nucleic acid-binding proteins"/>
    <property type="match status" value="1"/>
</dbReference>
<gene>
    <name evidence="10 13" type="primary">rsgA</name>
    <name evidence="13" type="ORF">MYB_00655</name>
</gene>
<dbReference type="eggNOG" id="COG1162">
    <property type="taxonomic scope" value="Bacteria"/>
</dbReference>
<keyword evidence="1 10" id="KW-0963">Cytoplasm</keyword>
<feature type="binding site" evidence="10">
    <location>
        <begin position="158"/>
        <end position="166"/>
    </location>
    <ligand>
        <name>GTP</name>
        <dbReference type="ChEBI" id="CHEBI:37565"/>
    </ligand>
</feature>
<dbReference type="GO" id="GO:0046872">
    <property type="term" value="F:metal ion binding"/>
    <property type="evidence" value="ECO:0007669"/>
    <property type="project" value="UniProtKB-KW"/>
</dbReference>
<dbReference type="PROSITE" id="PS51721">
    <property type="entry name" value="G_CP"/>
    <property type="match status" value="1"/>
</dbReference>
<evidence type="ECO:0000256" key="3">
    <source>
        <dbReference type="ARBA" id="ARBA00022723"/>
    </source>
</evidence>